<keyword evidence="3" id="KW-0472">Membrane</keyword>
<dbReference type="Proteomes" id="UP001495147">
    <property type="component" value="Unassembled WGS sequence"/>
</dbReference>
<feature type="domain" description="Methyl-accepting transducer" evidence="4">
    <location>
        <begin position="408"/>
        <end position="637"/>
    </location>
</feature>
<proteinExistence type="inferred from homology"/>
<evidence type="ECO:0000313" key="7">
    <source>
        <dbReference type="Proteomes" id="UP001495147"/>
    </source>
</evidence>
<dbReference type="PROSITE" id="PS50111">
    <property type="entry name" value="CHEMOTAXIS_TRANSDUC_2"/>
    <property type="match status" value="1"/>
</dbReference>
<feature type="transmembrane region" description="Helical" evidence="3">
    <location>
        <begin position="32"/>
        <end position="51"/>
    </location>
</feature>
<keyword evidence="3" id="KW-1133">Transmembrane helix</keyword>
<organism evidence="6 7">
    <name type="scientific">Roseateles paludis</name>
    <dbReference type="NCBI Taxonomy" id="3145238"/>
    <lineage>
        <taxon>Bacteria</taxon>
        <taxon>Pseudomonadati</taxon>
        <taxon>Pseudomonadota</taxon>
        <taxon>Betaproteobacteria</taxon>
        <taxon>Burkholderiales</taxon>
        <taxon>Sphaerotilaceae</taxon>
        <taxon>Roseateles</taxon>
    </lineage>
</organism>
<comment type="caution">
    <text evidence="6">The sequence shown here is derived from an EMBL/GenBank/DDBJ whole genome shotgun (WGS) entry which is preliminary data.</text>
</comment>
<feature type="transmembrane region" description="Helical" evidence="3">
    <location>
        <begin position="327"/>
        <end position="347"/>
    </location>
</feature>
<dbReference type="RefSeq" id="WP_347705538.1">
    <property type="nucleotide sequence ID" value="NZ_JBDPZD010000004.1"/>
</dbReference>
<dbReference type="CDD" id="cd11386">
    <property type="entry name" value="MCP_signal"/>
    <property type="match status" value="1"/>
</dbReference>
<evidence type="ECO:0000313" key="6">
    <source>
        <dbReference type="EMBL" id="MEO3692722.1"/>
    </source>
</evidence>
<dbReference type="EMBL" id="JBDPZD010000004">
    <property type="protein sequence ID" value="MEO3692722.1"/>
    <property type="molecule type" value="Genomic_DNA"/>
</dbReference>
<comment type="similarity">
    <text evidence="1">Belongs to the methyl-accepting chemotaxis (MCP) protein family.</text>
</comment>
<dbReference type="PROSITE" id="PS50885">
    <property type="entry name" value="HAMP"/>
    <property type="match status" value="1"/>
</dbReference>
<dbReference type="SMART" id="SM00283">
    <property type="entry name" value="MA"/>
    <property type="match status" value="1"/>
</dbReference>
<accession>A0ABV0G4Q7</accession>
<keyword evidence="7" id="KW-1185">Reference proteome</keyword>
<dbReference type="Pfam" id="PF00672">
    <property type="entry name" value="HAMP"/>
    <property type="match status" value="1"/>
</dbReference>
<dbReference type="PANTHER" id="PTHR43531:SF5">
    <property type="entry name" value="METHYL-ACCEPTING CHEMOTAXIS PROTEIN III"/>
    <property type="match status" value="1"/>
</dbReference>
<reference evidence="6 7" key="1">
    <citation type="submission" date="2024-05" db="EMBL/GenBank/DDBJ databases">
        <title>Roseateles sp. DJS-2-20 16S ribosomal RNA gene Genome sequencing and assembly.</title>
        <authorList>
            <person name="Woo H."/>
        </authorList>
    </citation>
    <scope>NUCLEOTIDE SEQUENCE [LARGE SCALE GENOMIC DNA]</scope>
    <source>
        <strain evidence="6 7">DJS-2-20</strain>
    </source>
</reference>
<protein>
    <submittedName>
        <fullName evidence="6">Methyl-accepting chemotaxis protein</fullName>
    </submittedName>
</protein>
<dbReference type="SUPFAM" id="SSF58104">
    <property type="entry name" value="Methyl-accepting chemotaxis protein (MCP) signaling domain"/>
    <property type="match status" value="1"/>
</dbReference>
<dbReference type="Pfam" id="PF00015">
    <property type="entry name" value="MCPsignal"/>
    <property type="match status" value="1"/>
</dbReference>
<name>A0ABV0G4Q7_9BURK</name>
<evidence type="ECO:0000256" key="1">
    <source>
        <dbReference type="ARBA" id="ARBA00029447"/>
    </source>
</evidence>
<keyword evidence="2" id="KW-0807">Transducer</keyword>
<gene>
    <name evidence="6" type="ORF">ABDJ85_14685</name>
</gene>
<evidence type="ECO:0000256" key="3">
    <source>
        <dbReference type="SAM" id="Phobius"/>
    </source>
</evidence>
<evidence type="ECO:0000259" key="4">
    <source>
        <dbReference type="PROSITE" id="PS50111"/>
    </source>
</evidence>
<dbReference type="Gene3D" id="1.10.287.950">
    <property type="entry name" value="Methyl-accepting chemotaxis protein"/>
    <property type="match status" value="1"/>
</dbReference>
<dbReference type="CDD" id="cd06225">
    <property type="entry name" value="HAMP"/>
    <property type="match status" value="1"/>
</dbReference>
<dbReference type="InterPro" id="IPR051310">
    <property type="entry name" value="MCP_chemotaxis"/>
</dbReference>
<sequence>MKQTAPELPTATPVWLRPGVEWFRKMMFPGKAAVVLVLLVAPLLLLMTLFLRDRLSALEGTRNERRGVAVVQAVVPAMHATQLLRRAMVDRANGKDRPDLEQLRGDFDKRYEAALATLRREQAHFGGKADQHIARLRAAREAAKAMDPKVPAAEQRQPLVTLNAELAGVVEHIVGLSGLALDPEGDSYYVMLIAMVDMPDLMESLGQTRAALATLALDGISPATVAPAAASLAGGQAVVARIERSFERAVEFNPDLKQLKLKDALQSTAAFRKTAEATIVGGPGAQGADAVVREGTTALQDLLQLQGRVAEALDGLLAQRDARLRTGIAGAVSLVLLLGLAGGYFFYCFYRAVSSGNQTLVVLMYEMANGDLSRTITVKGRDETAVLLRSLAEMQHSLRDTVAQVREASHQIIDSAVEVASGTVDLSRRTEQSAANLEQTASAMEQIGARVASTSEGSQQASQLASGNVGLARRGGEVIGQVVQTMDEIRASSHRIGEIIGVIDSIAFQTNILALNAAVEAARAGEHGRGFAVVASEVRALAGRSASAAREIKSLIVASTERVEVGSRIVGAAGSTMNEIVASTEKVGGLLQEISTGANEQTDGVRQISRSIQELDQMTQQNAALVEQTAAASEAMQERAQRLVVSVDVFRLP</sequence>
<feature type="domain" description="HAMP" evidence="5">
    <location>
        <begin position="358"/>
        <end position="403"/>
    </location>
</feature>
<keyword evidence="3" id="KW-0812">Transmembrane</keyword>
<evidence type="ECO:0000259" key="5">
    <source>
        <dbReference type="PROSITE" id="PS50885"/>
    </source>
</evidence>
<dbReference type="InterPro" id="IPR003660">
    <property type="entry name" value="HAMP_dom"/>
</dbReference>
<dbReference type="InterPro" id="IPR004089">
    <property type="entry name" value="MCPsignal_dom"/>
</dbReference>
<dbReference type="SMART" id="SM00304">
    <property type="entry name" value="HAMP"/>
    <property type="match status" value="1"/>
</dbReference>
<dbReference type="PANTHER" id="PTHR43531">
    <property type="entry name" value="PROTEIN ICFG"/>
    <property type="match status" value="1"/>
</dbReference>
<evidence type="ECO:0000256" key="2">
    <source>
        <dbReference type="PROSITE-ProRule" id="PRU00284"/>
    </source>
</evidence>